<protein>
    <recommendedName>
        <fullName evidence="8">L-2-hydroxyglutarate dehydrogenase, mitochondrial</fullName>
        <ecNumber evidence="7">1.1.99.2</ecNumber>
    </recommendedName>
</protein>
<gene>
    <name evidence="10" type="ORF">g.20719</name>
</gene>
<reference evidence="10" key="1">
    <citation type="submission" date="2018-10" db="EMBL/GenBank/DDBJ databases">
        <title>Transcriptome assembly of Aceria tosichella (Wheat curl mite) Type 2.</title>
        <authorList>
            <person name="Scully E.D."/>
            <person name="Geib S.M."/>
            <person name="Palmer N.A."/>
            <person name="Gupta A.K."/>
            <person name="Sarath G."/>
            <person name="Tatineni S."/>
        </authorList>
    </citation>
    <scope>NUCLEOTIDE SEQUENCE</scope>
    <source>
        <strain evidence="10">LincolnNE</strain>
    </source>
</reference>
<evidence type="ECO:0000256" key="7">
    <source>
        <dbReference type="ARBA" id="ARBA00038878"/>
    </source>
</evidence>
<evidence type="ECO:0000256" key="8">
    <source>
        <dbReference type="ARBA" id="ARBA00041137"/>
    </source>
</evidence>
<dbReference type="PANTHER" id="PTHR43104:SF2">
    <property type="entry name" value="L-2-HYDROXYGLUTARATE DEHYDROGENASE, MITOCHONDRIAL"/>
    <property type="match status" value="1"/>
</dbReference>
<dbReference type="AlphaFoldDB" id="A0A6G1SAJ0"/>
<name>A0A6G1SAJ0_9ACAR</name>
<comment type="cofactor">
    <cofactor evidence="1">
        <name>FAD</name>
        <dbReference type="ChEBI" id="CHEBI:57692"/>
    </cofactor>
</comment>
<dbReference type="NCBIfam" id="NF008726">
    <property type="entry name" value="PRK11728.1"/>
    <property type="match status" value="1"/>
</dbReference>
<comment type="catalytic activity">
    <reaction evidence="5">
        <text>(S)-2-hydroxyglutarate + A = 2-oxoglutarate + AH2</text>
        <dbReference type="Rhea" id="RHEA:21252"/>
        <dbReference type="ChEBI" id="CHEBI:13193"/>
        <dbReference type="ChEBI" id="CHEBI:16782"/>
        <dbReference type="ChEBI" id="CHEBI:16810"/>
        <dbReference type="ChEBI" id="CHEBI:17499"/>
        <dbReference type="EC" id="1.1.99.2"/>
    </reaction>
</comment>
<evidence type="ECO:0000256" key="1">
    <source>
        <dbReference type="ARBA" id="ARBA00001974"/>
    </source>
</evidence>
<keyword evidence="4" id="KW-0560">Oxidoreductase</keyword>
<dbReference type="EMBL" id="GGYP01002744">
    <property type="protein sequence ID" value="MDE47515.1"/>
    <property type="molecule type" value="Transcribed_RNA"/>
</dbReference>
<dbReference type="PANTHER" id="PTHR43104">
    <property type="entry name" value="L-2-HYDROXYGLUTARATE DEHYDROGENASE, MITOCHONDRIAL"/>
    <property type="match status" value="1"/>
</dbReference>
<evidence type="ECO:0000256" key="6">
    <source>
        <dbReference type="ARBA" id="ARBA00037941"/>
    </source>
</evidence>
<evidence type="ECO:0000256" key="2">
    <source>
        <dbReference type="ARBA" id="ARBA00022630"/>
    </source>
</evidence>
<accession>A0A6G1SAJ0</accession>
<organism evidence="10">
    <name type="scientific">Aceria tosichella</name>
    <name type="common">wheat curl mite</name>
    <dbReference type="NCBI Taxonomy" id="561515"/>
    <lineage>
        <taxon>Eukaryota</taxon>
        <taxon>Metazoa</taxon>
        <taxon>Ecdysozoa</taxon>
        <taxon>Arthropoda</taxon>
        <taxon>Chelicerata</taxon>
        <taxon>Arachnida</taxon>
        <taxon>Acari</taxon>
        <taxon>Acariformes</taxon>
        <taxon>Trombidiformes</taxon>
        <taxon>Prostigmata</taxon>
        <taxon>Eupodina</taxon>
        <taxon>Eriophyoidea</taxon>
        <taxon>Eriophyidae</taxon>
        <taxon>Eriophyinae</taxon>
        <taxon>Aceriini</taxon>
        <taxon>Aceria</taxon>
    </lineage>
</organism>
<proteinExistence type="inferred from homology"/>
<comment type="similarity">
    <text evidence="6">Belongs to the L2HGDH family.</text>
</comment>
<dbReference type="GO" id="GO:0047545">
    <property type="term" value="F:(S)-2-hydroxyglutarate dehydrogenase activity"/>
    <property type="evidence" value="ECO:0007669"/>
    <property type="project" value="UniProtKB-EC"/>
</dbReference>
<evidence type="ECO:0000256" key="3">
    <source>
        <dbReference type="ARBA" id="ARBA00022827"/>
    </source>
</evidence>
<dbReference type="Gene3D" id="3.30.9.10">
    <property type="entry name" value="D-Amino Acid Oxidase, subunit A, domain 2"/>
    <property type="match status" value="1"/>
</dbReference>
<keyword evidence="3" id="KW-0274">FAD</keyword>
<dbReference type="SUPFAM" id="SSF51905">
    <property type="entry name" value="FAD/NAD(P)-binding domain"/>
    <property type="match status" value="1"/>
</dbReference>
<dbReference type="Pfam" id="PF01266">
    <property type="entry name" value="DAO"/>
    <property type="match status" value="1"/>
</dbReference>
<sequence length="427" mass="47822">MPPTQAMLRGRFDLTVIGGGIIGLATARQTLLRHPKLRVCVVEKETELASHQSKRNSGVVHCGIYYKKGSLKSKFCIKGSKMIKEYCQTKGLPFKQCGKLIVATQHEELDTLHSLHANAIANRIEGIELISKERVEDIQPGCTRAIEAIWSPNTAIVDWRQVALSYAKDFQQLGGEIFTNFTVADFKTDNTTTTRRSMVTMENAKQEGDTIESKAIVNCAGLFSDYLARQTCNSEHPKVIPFKGNYFMLSDKLATTIRTNIYPVPNPKLPFLGVHITPKIDGSVLIGPTSLLTLGYERYSPDDSIHLLHLYHILIRSGLRKLIMKRDNLKAGLHELWKHFSKKRVAREVQALLPELEVADLVDTDFCGIRAQVVGKDGTLVDDFFFETGTLQQYDRILHVRNCPSPAATSSLAIAERVVSILEERFI</sequence>
<evidence type="ECO:0000256" key="4">
    <source>
        <dbReference type="ARBA" id="ARBA00023002"/>
    </source>
</evidence>
<evidence type="ECO:0000256" key="5">
    <source>
        <dbReference type="ARBA" id="ARBA00036066"/>
    </source>
</evidence>
<evidence type="ECO:0000313" key="10">
    <source>
        <dbReference type="EMBL" id="MDE47515.1"/>
    </source>
</evidence>
<dbReference type="Gene3D" id="3.50.50.60">
    <property type="entry name" value="FAD/NAD(P)-binding domain"/>
    <property type="match status" value="1"/>
</dbReference>
<keyword evidence="2" id="KW-0285">Flavoprotein</keyword>
<dbReference type="InterPro" id="IPR006076">
    <property type="entry name" value="FAD-dep_OxRdtase"/>
</dbReference>
<evidence type="ECO:0000259" key="9">
    <source>
        <dbReference type="Pfam" id="PF01266"/>
    </source>
</evidence>
<dbReference type="EC" id="1.1.99.2" evidence="7"/>
<feature type="domain" description="FAD dependent oxidoreductase" evidence="9">
    <location>
        <begin position="13"/>
        <end position="419"/>
    </location>
</feature>
<dbReference type="InterPro" id="IPR036188">
    <property type="entry name" value="FAD/NAD-bd_sf"/>
</dbReference>